<feature type="domain" description="SAM-dependent MTase RsmB/NOP-type" evidence="14">
    <location>
        <begin position="170"/>
        <end position="447"/>
    </location>
</feature>
<keyword evidence="7 13" id="KW-0808">Transferase</keyword>
<dbReference type="PRINTS" id="PR02008">
    <property type="entry name" value="RCMTFAMILY"/>
</dbReference>
<evidence type="ECO:0000256" key="2">
    <source>
        <dbReference type="ARBA" id="ARBA00004496"/>
    </source>
</evidence>
<comment type="function">
    <text evidence="1">Specifically methylates the cytosine at position 967 (m5C967) of 16S rRNA.</text>
</comment>
<gene>
    <name evidence="15" type="ORF">BKP45_19665</name>
</gene>
<dbReference type="GO" id="GO:0003723">
    <property type="term" value="F:RNA binding"/>
    <property type="evidence" value="ECO:0007669"/>
    <property type="project" value="UniProtKB-UniRule"/>
</dbReference>
<dbReference type="FunFam" id="1.10.940.10:FF:000006">
    <property type="entry name" value="16S rRNA (Cytosine(967)-C(5))-methyltransferase RsmB"/>
    <property type="match status" value="1"/>
</dbReference>
<feature type="binding site" evidence="13">
    <location>
        <position position="330"/>
    </location>
    <ligand>
        <name>S-adenosyl-L-methionine</name>
        <dbReference type="ChEBI" id="CHEBI:59789"/>
    </ligand>
</feature>
<dbReference type="OrthoDB" id="9810297at2"/>
<dbReference type="GO" id="GO:0006355">
    <property type="term" value="P:regulation of DNA-templated transcription"/>
    <property type="evidence" value="ECO:0007669"/>
    <property type="project" value="InterPro"/>
</dbReference>
<dbReference type="Pfam" id="PF01029">
    <property type="entry name" value="NusB"/>
    <property type="match status" value="1"/>
</dbReference>
<evidence type="ECO:0000256" key="5">
    <source>
        <dbReference type="ARBA" id="ARBA00022552"/>
    </source>
</evidence>
<dbReference type="EMBL" id="MLQS01000031">
    <property type="protein sequence ID" value="OIJ17783.1"/>
    <property type="molecule type" value="Genomic_DNA"/>
</dbReference>
<keyword evidence="5" id="KW-0698">rRNA processing</keyword>
<keyword evidence="6 13" id="KW-0489">Methyltransferase</keyword>
<dbReference type="InterPro" id="IPR004573">
    <property type="entry name" value="rRNA_ssu_MeTfrase_B"/>
</dbReference>
<accession>A0A1S2LZX0</accession>
<evidence type="ECO:0000256" key="3">
    <source>
        <dbReference type="ARBA" id="ARBA00012140"/>
    </source>
</evidence>
<dbReference type="AlphaFoldDB" id="A0A1S2LZX0"/>
<dbReference type="InterPro" id="IPR006027">
    <property type="entry name" value="NusB_RsmB_TIM44"/>
</dbReference>
<evidence type="ECO:0000256" key="12">
    <source>
        <dbReference type="ARBA" id="ARBA00047283"/>
    </source>
</evidence>
<dbReference type="GO" id="GO:0005737">
    <property type="term" value="C:cytoplasm"/>
    <property type="evidence" value="ECO:0007669"/>
    <property type="project" value="UniProtKB-SubCell"/>
</dbReference>
<keyword evidence="9 13" id="KW-0694">RNA-binding</keyword>
<evidence type="ECO:0000313" key="16">
    <source>
        <dbReference type="Proteomes" id="UP000180057"/>
    </source>
</evidence>
<evidence type="ECO:0000256" key="13">
    <source>
        <dbReference type="PROSITE-ProRule" id="PRU01023"/>
    </source>
</evidence>
<dbReference type="NCBIfam" id="TIGR00563">
    <property type="entry name" value="rsmB"/>
    <property type="match status" value="1"/>
</dbReference>
<dbReference type="Pfam" id="PF01189">
    <property type="entry name" value="Methyltr_RsmB-F"/>
    <property type="match status" value="1"/>
</dbReference>
<feature type="binding site" evidence="13">
    <location>
        <position position="311"/>
    </location>
    <ligand>
        <name>S-adenosyl-L-methionine</name>
        <dbReference type="ChEBI" id="CHEBI:59789"/>
    </ligand>
</feature>
<evidence type="ECO:0000259" key="14">
    <source>
        <dbReference type="PROSITE" id="PS51686"/>
    </source>
</evidence>
<dbReference type="InterPro" id="IPR023267">
    <property type="entry name" value="RCMT"/>
</dbReference>
<evidence type="ECO:0000256" key="10">
    <source>
        <dbReference type="ARBA" id="ARBA00030399"/>
    </source>
</evidence>
<feature type="binding site" evidence="13">
    <location>
        <position position="284"/>
    </location>
    <ligand>
        <name>S-adenosyl-L-methionine</name>
        <dbReference type="ChEBI" id="CHEBI:59789"/>
    </ligand>
</feature>
<evidence type="ECO:0000256" key="1">
    <source>
        <dbReference type="ARBA" id="ARBA00002724"/>
    </source>
</evidence>
<dbReference type="Proteomes" id="UP000180057">
    <property type="component" value="Unassembled WGS sequence"/>
</dbReference>
<dbReference type="InterPro" id="IPR035926">
    <property type="entry name" value="NusB-like_sf"/>
</dbReference>
<feature type="binding site" evidence="13">
    <location>
        <begin position="260"/>
        <end position="266"/>
    </location>
    <ligand>
        <name>S-adenosyl-L-methionine</name>
        <dbReference type="ChEBI" id="CHEBI:59789"/>
    </ligand>
</feature>
<dbReference type="FunFam" id="3.40.50.150:FF:000022">
    <property type="entry name" value="Ribosomal RNA small subunit methyltransferase B"/>
    <property type="match status" value="1"/>
</dbReference>
<dbReference type="GO" id="GO:0008649">
    <property type="term" value="F:rRNA methyltransferase activity"/>
    <property type="evidence" value="ECO:0007669"/>
    <property type="project" value="InterPro"/>
</dbReference>
<dbReference type="Gene3D" id="3.30.70.1170">
    <property type="entry name" value="Sun protein, domain 3"/>
    <property type="match status" value="1"/>
</dbReference>
<proteinExistence type="inferred from homology"/>
<dbReference type="InterPro" id="IPR001678">
    <property type="entry name" value="MeTrfase_RsmB-F_NOP2_dom"/>
</dbReference>
<dbReference type="STRING" id="472963.BKP45_19665"/>
<dbReference type="PANTHER" id="PTHR22807">
    <property type="entry name" value="NOP2 YEAST -RELATED NOL1/NOP2/FMU SUN DOMAIN-CONTAINING"/>
    <property type="match status" value="1"/>
</dbReference>
<dbReference type="InterPro" id="IPR049560">
    <property type="entry name" value="MeTrfase_RsmB-F_NOP2_cat"/>
</dbReference>
<dbReference type="SUPFAM" id="SSF53335">
    <property type="entry name" value="S-adenosyl-L-methionine-dependent methyltransferases"/>
    <property type="match status" value="1"/>
</dbReference>
<evidence type="ECO:0000313" key="15">
    <source>
        <dbReference type="EMBL" id="OIJ17783.1"/>
    </source>
</evidence>
<dbReference type="Gene3D" id="1.10.940.10">
    <property type="entry name" value="NusB-like"/>
    <property type="match status" value="1"/>
</dbReference>
<dbReference type="SUPFAM" id="SSF48013">
    <property type="entry name" value="NusB-like"/>
    <property type="match status" value="1"/>
</dbReference>
<dbReference type="RefSeq" id="WP_071390866.1">
    <property type="nucleotide sequence ID" value="NZ_MLQS01000031.1"/>
</dbReference>
<dbReference type="InterPro" id="IPR054728">
    <property type="entry name" value="RsmB-like_ferredoxin"/>
</dbReference>
<evidence type="ECO:0000256" key="9">
    <source>
        <dbReference type="ARBA" id="ARBA00022884"/>
    </source>
</evidence>
<keyword evidence="8 13" id="KW-0949">S-adenosyl-L-methionine</keyword>
<evidence type="ECO:0000256" key="8">
    <source>
        <dbReference type="ARBA" id="ARBA00022691"/>
    </source>
</evidence>
<keyword evidence="16" id="KW-1185">Reference proteome</keyword>
<dbReference type="Gene3D" id="3.40.50.150">
    <property type="entry name" value="Vaccinia Virus protein VP39"/>
    <property type="match status" value="1"/>
</dbReference>
<evidence type="ECO:0000256" key="7">
    <source>
        <dbReference type="ARBA" id="ARBA00022679"/>
    </source>
</evidence>
<comment type="catalytic activity">
    <reaction evidence="12">
        <text>cytidine(967) in 16S rRNA + S-adenosyl-L-methionine = 5-methylcytidine(967) in 16S rRNA + S-adenosyl-L-homocysteine + H(+)</text>
        <dbReference type="Rhea" id="RHEA:42748"/>
        <dbReference type="Rhea" id="RHEA-COMP:10219"/>
        <dbReference type="Rhea" id="RHEA-COMP:10220"/>
        <dbReference type="ChEBI" id="CHEBI:15378"/>
        <dbReference type="ChEBI" id="CHEBI:57856"/>
        <dbReference type="ChEBI" id="CHEBI:59789"/>
        <dbReference type="ChEBI" id="CHEBI:74483"/>
        <dbReference type="ChEBI" id="CHEBI:82748"/>
        <dbReference type="EC" id="2.1.1.176"/>
    </reaction>
</comment>
<protein>
    <recommendedName>
        <fullName evidence="3">16S rRNA (cytosine(967)-C(5))-methyltransferase</fullName>
        <ecNumber evidence="3">2.1.1.176</ecNumber>
    </recommendedName>
    <alternativeName>
        <fullName evidence="10">16S rRNA m5C967 methyltransferase</fullName>
    </alternativeName>
    <alternativeName>
        <fullName evidence="11">rRNA (cytosine-C(5)-)-methyltransferase RsmB</fullName>
    </alternativeName>
</protein>
<dbReference type="FunFam" id="3.30.70.1170:FF:000003">
    <property type="entry name" value="16S rRNA (Cytosine(967)-C(5))-methyltransferase RsmB"/>
    <property type="match status" value="1"/>
</dbReference>
<evidence type="ECO:0000256" key="6">
    <source>
        <dbReference type="ARBA" id="ARBA00022603"/>
    </source>
</evidence>
<comment type="similarity">
    <text evidence="13">Belongs to the class I-like SAM-binding methyltransferase superfamily. RsmB/NOP family.</text>
</comment>
<sequence>MKKKVREVGLDILLQIEKNQAYSNLLLNQSIKKEKLNEKDVGLLTEIVYGTIQRKNTLDYFLSQFVKGGLHKLDQWVLVLLRLSIYQLVYLDRVPERAVVHEAVEIAKKKGHKGISAMVNGTLRSFLREGKPTFNNIKNPTEKMAIELSHPAWLIERWVEQFGTEKTKNICEISVVPPSVSARVNKVKNADIDAVIQLLDNEGVCAERGDLSEDAIKVVKGSLPNTKLYKEGFLTIQDESSMLVARALDPKPGMKVLDSCAAPGGKTTHIAERMNNEGEVYALDLHQHKVKLIDEQANRLNLTSITTKATDSRNAGQIFEKESFDYILVDAPCTGLGVIRRKPDIKWQKKVEDIEKITTIQKAILDAVAPLLKKGGRLVYSTCTIDTVENEEVVKSFLKGHHEFHLDRTLMNRLPKKAQRFCKDGMVQLLPSDFQTDGFFIASLIKNQP</sequence>
<dbReference type="InterPro" id="IPR029063">
    <property type="entry name" value="SAM-dependent_MTases_sf"/>
</dbReference>
<dbReference type="Pfam" id="PF22458">
    <property type="entry name" value="RsmF-B_ferredox"/>
    <property type="match status" value="1"/>
</dbReference>
<dbReference type="PROSITE" id="PS51686">
    <property type="entry name" value="SAM_MT_RSMB_NOP"/>
    <property type="match status" value="1"/>
</dbReference>
<comment type="caution">
    <text evidence="15">The sequence shown here is derived from an EMBL/GenBank/DDBJ whole genome shotgun (WGS) entry which is preliminary data.</text>
</comment>
<dbReference type="EC" id="2.1.1.176" evidence="3"/>
<evidence type="ECO:0000256" key="11">
    <source>
        <dbReference type="ARBA" id="ARBA00031088"/>
    </source>
</evidence>
<evidence type="ECO:0000256" key="4">
    <source>
        <dbReference type="ARBA" id="ARBA00022490"/>
    </source>
</evidence>
<comment type="subcellular location">
    <subcellularLocation>
        <location evidence="2">Cytoplasm</location>
    </subcellularLocation>
</comment>
<organism evidence="15 16">
    <name type="scientific">Anaerobacillus alkalidiazotrophicus</name>
    <dbReference type="NCBI Taxonomy" id="472963"/>
    <lineage>
        <taxon>Bacteria</taxon>
        <taxon>Bacillati</taxon>
        <taxon>Bacillota</taxon>
        <taxon>Bacilli</taxon>
        <taxon>Bacillales</taxon>
        <taxon>Bacillaceae</taxon>
        <taxon>Anaerobacillus</taxon>
    </lineage>
</organism>
<name>A0A1S2LZX0_9BACI</name>
<keyword evidence="4" id="KW-0963">Cytoplasm</keyword>
<dbReference type="CDD" id="cd02440">
    <property type="entry name" value="AdoMet_MTases"/>
    <property type="match status" value="1"/>
</dbReference>
<dbReference type="NCBIfam" id="NF011494">
    <property type="entry name" value="PRK14902.1"/>
    <property type="match status" value="1"/>
</dbReference>
<reference evidence="15 16" key="1">
    <citation type="submission" date="2016-10" db="EMBL/GenBank/DDBJ databases">
        <title>Draft genome sequences of four alkaliphilic bacteria belonging to the Anaerobacillus genus.</title>
        <authorList>
            <person name="Bassil N.M."/>
            <person name="Lloyd J.R."/>
        </authorList>
    </citation>
    <scope>NUCLEOTIDE SEQUENCE [LARGE SCALE GENOMIC DNA]</scope>
    <source>
        <strain evidence="15 16">DSM 22531</strain>
    </source>
</reference>
<dbReference type="PANTHER" id="PTHR22807:SF53">
    <property type="entry name" value="RIBOSOMAL RNA SMALL SUBUNIT METHYLTRANSFERASE B-RELATED"/>
    <property type="match status" value="1"/>
</dbReference>
<feature type="active site" description="Nucleophile" evidence="13">
    <location>
        <position position="383"/>
    </location>
</feature>